<dbReference type="EMBL" id="JAGMVJ010000010">
    <property type="protein sequence ID" value="KAH7087072.1"/>
    <property type="molecule type" value="Genomic_DNA"/>
</dbReference>
<proteinExistence type="predicted"/>
<gene>
    <name evidence="3" type="ORF">FB567DRAFT_560809</name>
</gene>
<keyword evidence="2" id="KW-1133">Transmembrane helix</keyword>
<accession>A0A8K0VYQ1</accession>
<dbReference type="Proteomes" id="UP000813461">
    <property type="component" value="Unassembled WGS sequence"/>
</dbReference>
<keyword evidence="2" id="KW-0812">Transmembrane</keyword>
<feature type="region of interest" description="Disordered" evidence="1">
    <location>
        <begin position="704"/>
        <end position="733"/>
    </location>
</feature>
<feature type="transmembrane region" description="Helical" evidence="2">
    <location>
        <begin position="415"/>
        <end position="436"/>
    </location>
</feature>
<keyword evidence="4" id="KW-1185">Reference proteome</keyword>
<dbReference type="AlphaFoldDB" id="A0A8K0VYQ1"/>
<reference evidence="3" key="1">
    <citation type="journal article" date="2021" name="Nat. Commun.">
        <title>Genetic determinants of endophytism in the Arabidopsis root mycobiome.</title>
        <authorList>
            <person name="Mesny F."/>
            <person name="Miyauchi S."/>
            <person name="Thiergart T."/>
            <person name="Pickel B."/>
            <person name="Atanasova L."/>
            <person name="Karlsson M."/>
            <person name="Huettel B."/>
            <person name="Barry K.W."/>
            <person name="Haridas S."/>
            <person name="Chen C."/>
            <person name="Bauer D."/>
            <person name="Andreopoulos W."/>
            <person name="Pangilinan J."/>
            <person name="LaButti K."/>
            <person name="Riley R."/>
            <person name="Lipzen A."/>
            <person name="Clum A."/>
            <person name="Drula E."/>
            <person name="Henrissat B."/>
            <person name="Kohler A."/>
            <person name="Grigoriev I.V."/>
            <person name="Martin F.M."/>
            <person name="Hacquard S."/>
        </authorList>
    </citation>
    <scope>NUCLEOTIDE SEQUENCE</scope>
    <source>
        <strain evidence="3">MPI-SDFR-AT-0120</strain>
    </source>
</reference>
<organism evidence="3 4">
    <name type="scientific">Paraphoma chrysanthemicola</name>
    <dbReference type="NCBI Taxonomy" id="798071"/>
    <lineage>
        <taxon>Eukaryota</taxon>
        <taxon>Fungi</taxon>
        <taxon>Dikarya</taxon>
        <taxon>Ascomycota</taxon>
        <taxon>Pezizomycotina</taxon>
        <taxon>Dothideomycetes</taxon>
        <taxon>Pleosporomycetidae</taxon>
        <taxon>Pleosporales</taxon>
        <taxon>Pleosporineae</taxon>
        <taxon>Phaeosphaeriaceae</taxon>
        <taxon>Paraphoma</taxon>
    </lineage>
</organism>
<evidence type="ECO:0000256" key="1">
    <source>
        <dbReference type="SAM" id="MobiDB-lite"/>
    </source>
</evidence>
<dbReference type="OrthoDB" id="5392263at2759"/>
<feature type="transmembrane region" description="Helical" evidence="2">
    <location>
        <begin position="383"/>
        <end position="403"/>
    </location>
</feature>
<evidence type="ECO:0000256" key="2">
    <source>
        <dbReference type="SAM" id="Phobius"/>
    </source>
</evidence>
<protein>
    <submittedName>
        <fullName evidence="3">Uncharacterized protein</fullName>
    </submittedName>
</protein>
<evidence type="ECO:0000313" key="4">
    <source>
        <dbReference type="Proteomes" id="UP000813461"/>
    </source>
</evidence>
<keyword evidence="2" id="KW-0472">Membrane</keyword>
<comment type="caution">
    <text evidence="3">The sequence shown here is derived from an EMBL/GenBank/DDBJ whole genome shotgun (WGS) entry which is preliminary data.</text>
</comment>
<feature type="transmembrane region" description="Helical" evidence="2">
    <location>
        <begin position="209"/>
        <end position="231"/>
    </location>
</feature>
<feature type="transmembrane region" description="Helical" evidence="2">
    <location>
        <begin position="243"/>
        <end position="261"/>
    </location>
</feature>
<name>A0A8K0VYQ1_9PLEO</name>
<sequence>MNLRTCAAIFAANTTEGEALRAQWGWTGPIAGLARNGSSQISREGCLQVCGTGTDYLSWNRISNTITTTGLLPLLSTLLQAPFESNAAGRTFLAITRWVGSPIALLSHMLLNIRASAKAALMVGMAVPYDETPGRKSEFGSMRDSLYLLLAMNQYTLRPTAAIGKQEAETLLRIVLFTDDLRLSDTNKTLPQIRRILAREVREVRRRGAVQVLLSTLIFSFAFALSAQATYSMQDDQTTSANLALSFLLAWLPVLILSSIIDRNPIGVDAFRLKLNTLIRSDFIATFRDVPNYERLKDRLMLVSELSISHDTSRFLEDFAGQGRIRWHHGIAHPIFSDIEFCYIAKLGQNWLADETAARANLALGFVNDLGLAWVDVHFTFKALSAIAIVGGCCGGGFILSYFTPTVGIGCRGGGYLIFLSVSIGLLIVELLVWFPNASITPRPMWKGTTDPPDGRLSARLKWLLILLAVKITSLYPRKDKRTTAEKLQNYLSTLSQKRQWEVFFFRPLETFNTIWLVYIILAQTLGLYETCNCMASTWGRGGGYIDFNITENRNLRWRSFYSMAARLHRVFYITVEWCQQSFMSTENYEDAMKGLRRTRQYKRWTYPIRFIWRTIGWGFLNRQQDSLLWTKGHFWRPGAIVDPASLSRAPTSIPAIEMTDFGAFEGPEPFDLMLTDPLHRPRSAPPELSRQANEELAGNMPITSSNLSLPLQRPGRTFHANAGRRRHSDSNHDFRQTDTMRLVFQWVAVT</sequence>
<evidence type="ECO:0000313" key="3">
    <source>
        <dbReference type="EMBL" id="KAH7087072.1"/>
    </source>
</evidence>